<name>A0AAV7J6T9_COTGL</name>
<protein>
    <submittedName>
        <fullName evidence="1">Uncharacterized protein</fullName>
    </submittedName>
</protein>
<evidence type="ECO:0000313" key="1">
    <source>
        <dbReference type="EMBL" id="KAH0568780.1"/>
    </source>
</evidence>
<dbReference type="EMBL" id="JAHXZJ010000001">
    <property type="protein sequence ID" value="KAH0568780.1"/>
    <property type="molecule type" value="Genomic_DNA"/>
</dbReference>
<reference evidence="1 2" key="1">
    <citation type="journal article" date="2021" name="J. Hered.">
        <title>A chromosome-level genome assembly of the parasitoid wasp, Cotesia glomerata (Hymenoptera: Braconidae).</title>
        <authorList>
            <person name="Pinto B.J."/>
            <person name="Weis J.J."/>
            <person name="Gamble T."/>
            <person name="Ode P.J."/>
            <person name="Paul R."/>
            <person name="Zaspel J.M."/>
        </authorList>
    </citation>
    <scope>NUCLEOTIDE SEQUENCE [LARGE SCALE GENOMIC DNA]</scope>
    <source>
        <strain evidence="1">CgM1</strain>
    </source>
</reference>
<comment type="caution">
    <text evidence="1">The sequence shown here is derived from an EMBL/GenBank/DDBJ whole genome shotgun (WGS) entry which is preliminary data.</text>
</comment>
<gene>
    <name evidence="1" type="ORF">KQX54_021472</name>
</gene>
<accession>A0AAV7J6T9</accession>
<proteinExistence type="predicted"/>
<keyword evidence="2" id="KW-1185">Reference proteome</keyword>
<sequence length="123" mass="14258">MNITTQYNRNLNFVLYVLSGSRSYLANKLVKSLGLPGTLRNSQSYLSKERQISILLEITIKLIKFVKPNELHGDQFTIVVTVRFNTTQHLRLVEQVAIQWLDISCYHWRTLSTNERATSFTPL</sequence>
<dbReference type="AlphaFoldDB" id="A0AAV7J6T9"/>
<organism evidence="1 2">
    <name type="scientific">Cotesia glomerata</name>
    <name type="common">Lepidopteran parasitic wasp</name>
    <name type="synonym">Apanteles glomeratus</name>
    <dbReference type="NCBI Taxonomy" id="32391"/>
    <lineage>
        <taxon>Eukaryota</taxon>
        <taxon>Metazoa</taxon>
        <taxon>Ecdysozoa</taxon>
        <taxon>Arthropoda</taxon>
        <taxon>Hexapoda</taxon>
        <taxon>Insecta</taxon>
        <taxon>Pterygota</taxon>
        <taxon>Neoptera</taxon>
        <taxon>Endopterygota</taxon>
        <taxon>Hymenoptera</taxon>
        <taxon>Apocrita</taxon>
        <taxon>Ichneumonoidea</taxon>
        <taxon>Braconidae</taxon>
        <taxon>Microgastrinae</taxon>
        <taxon>Cotesia</taxon>
    </lineage>
</organism>
<dbReference type="Proteomes" id="UP000826195">
    <property type="component" value="Unassembled WGS sequence"/>
</dbReference>
<evidence type="ECO:0000313" key="2">
    <source>
        <dbReference type="Proteomes" id="UP000826195"/>
    </source>
</evidence>